<dbReference type="InterPro" id="IPR000182">
    <property type="entry name" value="GNAT_dom"/>
</dbReference>
<proteinExistence type="predicted"/>
<feature type="domain" description="N-acetyltransferase" evidence="1">
    <location>
        <begin position="5"/>
        <end position="157"/>
    </location>
</feature>
<dbReference type="SUPFAM" id="SSF55729">
    <property type="entry name" value="Acyl-CoA N-acyltransferases (Nat)"/>
    <property type="match status" value="1"/>
</dbReference>
<dbReference type="Gene3D" id="3.40.630.30">
    <property type="match status" value="1"/>
</dbReference>
<dbReference type="PROSITE" id="PS51186">
    <property type="entry name" value="GNAT"/>
    <property type="match status" value="1"/>
</dbReference>
<organism evidence="2 3">
    <name type="scientific">Roseibium denhamense</name>
    <dbReference type="NCBI Taxonomy" id="76305"/>
    <lineage>
        <taxon>Bacteria</taxon>
        <taxon>Pseudomonadati</taxon>
        <taxon>Pseudomonadota</taxon>
        <taxon>Alphaproteobacteria</taxon>
        <taxon>Hyphomicrobiales</taxon>
        <taxon>Stappiaceae</taxon>
        <taxon>Roseibium</taxon>
    </lineage>
</organism>
<evidence type="ECO:0000259" key="1">
    <source>
        <dbReference type="PROSITE" id="PS51186"/>
    </source>
</evidence>
<accession>A0ABY1P4I6</accession>
<dbReference type="RefSeq" id="WP_155193926.1">
    <property type="nucleotide sequence ID" value="NZ_BAAAEA010000002.1"/>
</dbReference>
<dbReference type="InterPro" id="IPR016181">
    <property type="entry name" value="Acyl_CoA_acyltransferase"/>
</dbReference>
<comment type="caution">
    <text evidence="2">The sequence shown here is derived from an EMBL/GenBank/DDBJ whole genome shotgun (WGS) entry which is preliminary data.</text>
</comment>
<dbReference type="CDD" id="cd04301">
    <property type="entry name" value="NAT_SF"/>
    <property type="match status" value="1"/>
</dbReference>
<sequence length="159" mass="17447">MSRTLQIILGTPANRKAVLAVMQDCFAGRGEIFTKAHETAVSQLLVDPSAGRIYLVEIRGQLAGLVSVAFQQSVLLANKLAVLELIFLKEDFRNRGLAQRILRSVAGDLEAFGQPVVAAYLDPSDPFCRLFELEGFSEKATICFMDCPPPDMDPDDTPF</sequence>
<protein>
    <submittedName>
        <fullName evidence="2">Acetyltransferase (GNAT) family protein</fullName>
    </submittedName>
</protein>
<evidence type="ECO:0000313" key="3">
    <source>
        <dbReference type="Proteomes" id="UP001157914"/>
    </source>
</evidence>
<keyword evidence="3" id="KW-1185">Reference proteome</keyword>
<reference evidence="2 3" key="1">
    <citation type="submission" date="2017-05" db="EMBL/GenBank/DDBJ databases">
        <authorList>
            <person name="Varghese N."/>
            <person name="Submissions S."/>
        </authorList>
    </citation>
    <scope>NUCLEOTIDE SEQUENCE [LARGE SCALE GENOMIC DNA]</scope>
    <source>
        <strain evidence="2 3">DSM 15949</strain>
    </source>
</reference>
<dbReference type="EMBL" id="FXTT01000003">
    <property type="protein sequence ID" value="SMP24753.1"/>
    <property type="molecule type" value="Genomic_DNA"/>
</dbReference>
<evidence type="ECO:0000313" key="2">
    <source>
        <dbReference type="EMBL" id="SMP24753.1"/>
    </source>
</evidence>
<gene>
    <name evidence="2" type="ORF">SAMN06265374_2472</name>
</gene>
<dbReference type="Proteomes" id="UP001157914">
    <property type="component" value="Unassembled WGS sequence"/>
</dbReference>
<name>A0ABY1P4I6_9HYPH</name>
<dbReference type="Pfam" id="PF00583">
    <property type="entry name" value="Acetyltransf_1"/>
    <property type="match status" value="1"/>
</dbReference>